<proteinExistence type="predicted"/>
<evidence type="ECO:0000313" key="2">
    <source>
        <dbReference type="EMBL" id="VAW75930.1"/>
    </source>
</evidence>
<dbReference type="AlphaFoldDB" id="A0A3B0YGU0"/>
<dbReference type="SUPFAM" id="SSF48695">
    <property type="entry name" value="Multiheme cytochromes"/>
    <property type="match status" value="1"/>
</dbReference>
<organism evidence="2">
    <name type="scientific">hydrothermal vent metagenome</name>
    <dbReference type="NCBI Taxonomy" id="652676"/>
    <lineage>
        <taxon>unclassified sequences</taxon>
        <taxon>metagenomes</taxon>
        <taxon>ecological metagenomes</taxon>
    </lineage>
</organism>
<evidence type="ECO:0000256" key="1">
    <source>
        <dbReference type="SAM" id="MobiDB-lite"/>
    </source>
</evidence>
<protein>
    <submittedName>
        <fullName evidence="2">Uncharacterized protein</fullName>
    </submittedName>
</protein>
<dbReference type="EMBL" id="UOFN01000052">
    <property type="protein sequence ID" value="VAW75930.1"/>
    <property type="molecule type" value="Genomic_DNA"/>
</dbReference>
<dbReference type="InterPro" id="IPR036280">
    <property type="entry name" value="Multihaem_cyt_sf"/>
</dbReference>
<feature type="compositionally biased region" description="Basic and acidic residues" evidence="1">
    <location>
        <begin position="221"/>
        <end position="235"/>
    </location>
</feature>
<name>A0A3B0YGU0_9ZZZZ</name>
<sequence>MKRWLLLIVLLLLAGFLTWRFIRPMNIFVVDDRFAWPVDTTQVPPVLGKLSAGECAVCHQAFYDEWRTTIHSQAWTDPYFQTDWQFDNSQHICRLCHTPLDRQQPHKVLGYRDKDKWDPVLKDNPNFDPGLQHEGVTCAACHYRDGKIVGVLGDTNAPHPVKKLVSPNEVCVRCHIVEGDRWDAFFRFPPCGTVAEITSTKHESLSPEALQQLTRLLTPEKLSEMGQKETHKETSGETTEPDIASLGCVECHMPLVKRPLVEGGVARNTRHHYWRGGHDPEMIRKALTVAFTETTPQGQESRLFQLTLANTGAAHYVPTGTPDRYLTVHLRLLDDQNKVLDETQYTIKRTVMWRPFIVDLWDTRLPRWQPRQYQLEVPGNSEAVKVEAEIRYHLLAESRRKRIGYENTTPINYEVFRQQIPLDDSIKEGGL</sequence>
<feature type="region of interest" description="Disordered" evidence="1">
    <location>
        <begin position="221"/>
        <end position="240"/>
    </location>
</feature>
<gene>
    <name evidence="2" type="ORF">MNBD_GAMMA15-947</name>
</gene>
<reference evidence="2" key="1">
    <citation type="submission" date="2018-06" db="EMBL/GenBank/DDBJ databases">
        <authorList>
            <person name="Zhirakovskaya E."/>
        </authorList>
    </citation>
    <scope>NUCLEOTIDE SEQUENCE</scope>
</reference>
<accession>A0A3B0YGU0</accession>
<dbReference type="Gene3D" id="1.10.1130.10">
    <property type="entry name" value="Flavocytochrome C3, Chain A"/>
    <property type="match status" value="1"/>
</dbReference>